<dbReference type="PANTHER" id="PTHR31157">
    <property type="entry name" value="SCP DOMAIN-CONTAINING PROTEIN"/>
    <property type="match status" value="1"/>
</dbReference>
<dbReference type="SUPFAM" id="SSF55383">
    <property type="entry name" value="Copper amine oxidase, domain N"/>
    <property type="match status" value="1"/>
</dbReference>
<dbReference type="PANTHER" id="PTHR31157:SF1">
    <property type="entry name" value="SCP DOMAIN-CONTAINING PROTEIN"/>
    <property type="match status" value="1"/>
</dbReference>
<feature type="domain" description="Copper amine oxidase-like N-terminal" evidence="2">
    <location>
        <begin position="48"/>
        <end position="154"/>
    </location>
</feature>
<dbReference type="InterPro" id="IPR036582">
    <property type="entry name" value="Mao_N_sf"/>
</dbReference>
<evidence type="ECO:0000313" key="3">
    <source>
        <dbReference type="EMBL" id="SMP38409.1"/>
    </source>
</evidence>
<dbReference type="EMBL" id="FXUF01000001">
    <property type="protein sequence ID" value="SMP38409.1"/>
    <property type="molecule type" value="Genomic_DNA"/>
</dbReference>
<dbReference type="AlphaFoldDB" id="A0AA46AHE2"/>
<name>A0AA46AHE2_9CLOT</name>
<dbReference type="Proteomes" id="UP001158066">
    <property type="component" value="Unassembled WGS sequence"/>
</dbReference>
<feature type="domain" description="SCP" evidence="1">
    <location>
        <begin position="208"/>
        <end position="325"/>
    </location>
</feature>
<dbReference type="InterPro" id="IPR035940">
    <property type="entry name" value="CAP_sf"/>
</dbReference>
<evidence type="ECO:0000259" key="1">
    <source>
        <dbReference type="Pfam" id="PF00188"/>
    </source>
</evidence>
<dbReference type="InterPro" id="IPR014044">
    <property type="entry name" value="CAP_dom"/>
</dbReference>
<reference evidence="3" key="1">
    <citation type="submission" date="2017-05" db="EMBL/GenBank/DDBJ databases">
        <authorList>
            <person name="Varghese N."/>
            <person name="Submissions S."/>
        </authorList>
    </citation>
    <scope>NUCLEOTIDE SEQUENCE</scope>
    <source>
        <strain evidence="3">Su22</strain>
    </source>
</reference>
<keyword evidence="4" id="KW-1185">Reference proteome</keyword>
<dbReference type="SUPFAM" id="SSF55797">
    <property type="entry name" value="PR-1-like"/>
    <property type="match status" value="1"/>
</dbReference>
<gene>
    <name evidence="3" type="ORF">SAMN06296020_10193</name>
</gene>
<dbReference type="CDD" id="cd05379">
    <property type="entry name" value="CAP_bacterial"/>
    <property type="match status" value="1"/>
</dbReference>
<sequence length="327" mass="36679">MKSTKKMLSMIPLLFLTIFTIVPVYGNSPTADASIAVRMTINEQQAYINNQVFSLEAPPMIRNGRALVPLRFFSEALGAHVEWIASQKQVIVTNDSQQIILKNDSQTALVNGRNVQLSTPTVIVNGRIFVPLRFVSEVLGFSVSWDAVARTVTITGHFSDTQELASVMSQLESRDHEHLNQGTHEQDNMATVRSPFSHDERSIELEVLRLINDKRQQENLQPLSKNDHLMYVATQKSKDLVDNNYFSHTSPVYGEMRDMLDSFNVNYRRAGENIAAGQRTAEQVVSDWMNSPGHRQNILNPEFTQIGIGAVNGGPYGGITWTQLFTD</sequence>
<dbReference type="Gene3D" id="3.40.33.10">
    <property type="entry name" value="CAP"/>
    <property type="match status" value="1"/>
</dbReference>
<dbReference type="Pfam" id="PF00188">
    <property type="entry name" value="CAP"/>
    <property type="match status" value="1"/>
</dbReference>
<dbReference type="Gene3D" id="3.30.457.10">
    <property type="entry name" value="Copper amine oxidase-like, N-terminal domain"/>
    <property type="match status" value="1"/>
</dbReference>
<accession>A0AA46AHE2</accession>
<evidence type="ECO:0000313" key="4">
    <source>
        <dbReference type="Proteomes" id="UP001158066"/>
    </source>
</evidence>
<protein>
    <submittedName>
        <fullName evidence="3">Uncharacterized protein, YkwD family</fullName>
    </submittedName>
</protein>
<proteinExistence type="predicted"/>
<evidence type="ECO:0000259" key="2">
    <source>
        <dbReference type="Pfam" id="PF07833"/>
    </source>
</evidence>
<dbReference type="Pfam" id="PF07833">
    <property type="entry name" value="Cu_amine_oxidN1"/>
    <property type="match status" value="1"/>
</dbReference>
<organism evidence="3 4">
    <name type="scientific">Anoxynatronum buryatiense</name>
    <dbReference type="NCBI Taxonomy" id="489973"/>
    <lineage>
        <taxon>Bacteria</taxon>
        <taxon>Bacillati</taxon>
        <taxon>Bacillota</taxon>
        <taxon>Clostridia</taxon>
        <taxon>Eubacteriales</taxon>
        <taxon>Clostridiaceae</taxon>
        <taxon>Anoxynatronum</taxon>
    </lineage>
</organism>
<comment type="caution">
    <text evidence="3">The sequence shown here is derived from an EMBL/GenBank/DDBJ whole genome shotgun (WGS) entry which is preliminary data.</text>
</comment>
<dbReference type="InterPro" id="IPR012854">
    <property type="entry name" value="Cu_amine_oxidase-like_N"/>
</dbReference>